<feature type="signal peptide" evidence="1">
    <location>
        <begin position="1"/>
        <end position="16"/>
    </location>
</feature>
<organism evidence="2 5">
    <name type="scientific">Phytophthora rubi</name>
    <dbReference type="NCBI Taxonomy" id="129364"/>
    <lineage>
        <taxon>Eukaryota</taxon>
        <taxon>Sar</taxon>
        <taxon>Stramenopiles</taxon>
        <taxon>Oomycota</taxon>
        <taxon>Peronosporomycetes</taxon>
        <taxon>Peronosporales</taxon>
        <taxon>Peronosporaceae</taxon>
        <taxon>Phytophthora</taxon>
    </lineage>
</organism>
<keyword evidence="4" id="KW-1185">Reference proteome</keyword>
<dbReference type="EMBL" id="QXFU01000078">
    <property type="protein sequence ID" value="KAE9045258.1"/>
    <property type="molecule type" value="Genomic_DNA"/>
</dbReference>
<keyword evidence="1" id="KW-0732">Signal</keyword>
<evidence type="ECO:0008006" key="6">
    <source>
        <dbReference type="Google" id="ProtNLM"/>
    </source>
</evidence>
<reference evidence="2 5" key="1">
    <citation type="submission" date="2018-09" db="EMBL/GenBank/DDBJ databases">
        <title>Genomic investigation of the strawberry pathogen Phytophthora fragariae indicates pathogenicity is determined by transcriptional variation in three key races.</title>
        <authorList>
            <person name="Adams T.M."/>
            <person name="Armitage A.D."/>
            <person name="Sobczyk M.K."/>
            <person name="Bates H.J."/>
            <person name="Dunwell J.M."/>
            <person name="Nellist C.F."/>
            <person name="Harrison R.J."/>
        </authorList>
    </citation>
    <scope>NUCLEOTIDE SEQUENCE [LARGE SCALE GENOMIC DNA]</scope>
    <source>
        <strain evidence="2 5">SCRP324</strain>
        <strain evidence="3 4">SCRP333</strain>
    </source>
</reference>
<sequence length="59" mass="6741">MHFITLACVFLRSSSTRQLEVCTCTTPPLRSVCLEDLLTRISRLHDRIHVYNTPPATIL</sequence>
<evidence type="ECO:0000313" key="4">
    <source>
        <dbReference type="Proteomes" id="UP000434957"/>
    </source>
</evidence>
<dbReference type="EMBL" id="QXFT01000011">
    <property type="protein sequence ID" value="KAE9359877.1"/>
    <property type="molecule type" value="Genomic_DNA"/>
</dbReference>
<dbReference type="Proteomes" id="UP000434957">
    <property type="component" value="Unassembled WGS sequence"/>
</dbReference>
<gene>
    <name evidence="2" type="ORF">PR002_g2335</name>
    <name evidence="3" type="ORF">PR003_g504</name>
</gene>
<evidence type="ECO:0000313" key="3">
    <source>
        <dbReference type="EMBL" id="KAE9359877.1"/>
    </source>
</evidence>
<dbReference type="Proteomes" id="UP000435112">
    <property type="component" value="Unassembled WGS sequence"/>
</dbReference>
<accession>A0A6A3NP83</accession>
<evidence type="ECO:0000313" key="2">
    <source>
        <dbReference type="EMBL" id="KAE9045258.1"/>
    </source>
</evidence>
<evidence type="ECO:0000256" key="1">
    <source>
        <dbReference type="SAM" id="SignalP"/>
    </source>
</evidence>
<feature type="chain" id="PRO_5036165382" description="Secreted protein" evidence="1">
    <location>
        <begin position="17"/>
        <end position="59"/>
    </location>
</feature>
<proteinExistence type="predicted"/>
<comment type="caution">
    <text evidence="2">The sequence shown here is derived from an EMBL/GenBank/DDBJ whole genome shotgun (WGS) entry which is preliminary data.</text>
</comment>
<dbReference type="AlphaFoldDB" id="A0A6A3NP83"/>
<protein>
    <recommendedName>
        <fullName evidence="6">Secreted protein</fullName>
    </recommendedName>
</protein>
<evidence type="ECO:0000313" key="5">
    <source>
        <dbReference type="Proteomes" id="UP000435112"/>
    </source>
</evidence>
<name>A0A6A3NP83_9STRA</name>